<sequence>MIVIFAVSFHFSIFYVWFIFSIERSVQIHANNLNKYNRYNSIWRFICQLFAFKILSTRRDSQLFYLFFHHMCTFHRFCAYGSCFLRINILHSANMLPQIEIFEDLRFCWFVLLCAIWFHFETTTFTYQIRQLNSYCLCYLVGI</sequence>
<dbReference type="WBParaSite" id="PgR021_g091_t01">
    <property type="protein sequence ID" value="PgR021_g091_t01"/>
    <property type="gene ID" value="PgR021_g091"/>
</dbReference>
<dbReference type="AlphaFoldDB" id="A0A915B1F8"/>
<reference evidence="3" key="1">
    <citation type="submission" date="2022-11" db="UniProtKB">
        <authorList>
            <consortium name="WormBaseParasite"/>
        </authorList>
    </citation>
    <scope>IDENTIFICATION</scope>
</reference>
<organism evidence="2 3">
    <name type="scientific">Parascaris univalens</name>
    <name type="common">Nematode worm</name>
    <dbReference type="NCBI Taxonomy" id="6257"/>
    <lineage>
        <taxon>Eukaryota</taxon>
        <taxon>Metazoa</taxon>
        <taxon>Ecdysozoa</taxon>
        <taxon>Nematoda</taxon>
        <taxon>Chromadorea</taxon>
        <taxon>Rhabditida</taxon>
        <taxon>Spirurina</taxon>
        <taxon>Ascaridomorpha</taxon>
        <taxon>Ascaridoidea</taxon>
        <taxon>Ascarididae</taxon>
        <taxon>Parascaris</taxon>
    </lineage>
</organism>
<evidence type="ECO:0000313" key="3">
    <source>
        <dbReference type="WBParaSite" id="PgR021_g091_t01"/>
    </source>
</evidence>
<accession>A0A915B1F8</accession>
<keyword evidence="2" id="KW-1185">Reference proteome</keyword>
<proteinExistence type="predicted"/>
<keyword evidence="1" id="KW-1133">Transmembrane helix</keyword>
<keyword evidence="1" id="KW-0812">Transmembrane</keyword>
<dbReference type="Proteomes" id="UP000887569">
    <property type="component" value="Unplaced"/>
</dbReference>
<keyword evidence="1" id="KW-0472">Membrane</keyword>
<name>A0A915B1F8_PARUN</name>
<evidence type="ECO:0000313" key="2">
    <source>
        <dbReference type="Proteomes" id="UP000887569"/>
    </source>
</evidence>
<evidence type="ECO:0000256" key="1">
    <source>
        <dbReference type="SAM" id="Phobius"/>
    </source>
</evidence>
<protein>
    <submittedName>
        <fullName evidence="3">Very-long-chain 3-oxoacyl-CoA synthase</fullName>
    </submittedName>
</protein>
<feature type="transmembrane region" description="Helical" evidence="1">
    <location>
        <begin position="6"/>
        <end position="22"/>
    </location>
</feature>